<dbReference type="PANTHER" id="PTHR32295:SF6">
    <property type="entry name" value="PROTEIN IQ-DOMAIN 18"/>
    <property type="match status" value="1"/>
</dbReference>
<dbReference type="EnsemblPlants" id="Zm00001eb307920_T001">
    <property type="protein sequence ID" value="Zm00001eb307920_P001"/>
    <property type="gene ID" value="Zm00001eb307920"/>
</dbReference>
<keyword evidence="6" id="KW-1185">Reference proteome</keyword>
<organism evidence="5 6">
    <name type="scientific">Zea mays</name>
    <name type="common">Maize</name>
    <dbReference type="NCBI Taxonomy" id="4577"/>
    <lineage>
        <taxon>Eukaryota</taxon>
        <taxon>Viridiplantae</taxon>
        <taxon>Streptophyta</taxon>
        <taxon>Embryophyta</taxon>
        <taxon>Tracheophyta</taxon>
        <taxon>Spermatophyta</taxon>
        <taxon>Magnoliopsida</taxon>
        <taxon>Liliopsida</taxon>
        <taxon>Poales</taxon>
        <taxon>Poaceae</taxon>
        <taxon>PACMAD clade</taxon>
        <taxon>Panicoideae</taxon>
        <taxon>Andropogonodae</taxon>
        <taxon>Andropogoneae</taxon>
        <taxon>Tripsacinae</taxon>
        <taxon>Zea</taxon>
    </lineage>
</organism>
<dbReference type="SMART" id="SM00015">
    <property type="entry name" value="IQ"/>
    <property type="match status" value="2"/>
</dbReference>
<feature type="compositionally biased region" description="Low complexity" evidence="4">
    <location>
        <begin position="7"/>
        <end position="33"/>
    </location>
</feature>
<proteinExistence type="inferred from homology"/>
<evidence type="ECO:0000256" key="2">
    <source>
        <dbReference type="ARBA" id="ARBA00024341"/>
    </source>
</evidence>
<comment type="similarity">
    <text evidence="2">Belongs to the IQD family.</text>
</comment>
<dbReference type="Gramene" id="Zm00001eb307920_T001">
    <property type="protein sequence ID" value="Zm00001eb307920_P001"/>
    <property type="gene ID" value="Zm00001eb307920"/>
</dbReference>
<dbReference type="InterPro" id="IPR000048">
    <property type="entry name" value="IQ_motif_EF-hand-BS"/>
</dbReference>
<dbReference type="PROSITE" id="PS50096">
    <property type="entry name" value="IQ"/>
    <property type="match status" value="2"/>
</dbReference>
<evidence type="ECO:0000256" key="1">
    <source>
        <dbReference type="ARBA" id="ARBA00022860"/>
    </source>
</evidence>
<reference evidence="5" key="3">
    <citation type="submission" date="2021-05" db="UniProtKB">
        <authorList>
            <consortium name="EnsemblPlants"/>
        </authorList>
    </citation>
    <scope>IDENTIFICATION</scope>
    <source>
        <strain evidence="5">cv. B73</strain>
    </source>
</reference>
<reference evidence="5" key="2">
    <citation type="submission" date="2019-07" db="EMBL/GenBank/DDBJ databases">
        <authorList>
            <person name="Seetharam A."/>
            <person name="Woodhouse M."/>
            <person name="Cannon E."/>
        </authorList>
    </citation>
    <scope>NUCLEOTIDE SEQUENCE [LARGE SCALE GENOMIC DNA]</scope>
    <source>
        <strain evidence="5">cv. B73</strain>
    </source>
</reference>
<sequence length="392" mass="43158">MDRMTPGISSRLSSPPGISSRLSSAAGISSRLSSPPPAAHPSPPPAAAPSAAATPSHPPSPTLDAFTRLEEKWDQFVVMFHRYKEKTEKELQAAVRLQAAARGFLARRQVQSLRGEKHLAVASRATPWPSSHEQAVVRLQAAVRGFLVRRAVRKLHLLISSSLHQLAACAPNHQVSSILFEPTAEVEIWVCSPPARPKRVVSIRATALVLDRPNIRTGWFLLHLSSNVKSAVQLFPWDPGGQEDIAGVQIYILVRQLFCIFVLNNKGLFSVSGFTADGRSHTDHILGRTYQCPMANIIRKCWDPNLDKRPDMDEVVRLLEALDTRKRGGMTPKGQAGGQGGNLLIDLFRHCDNPLGEKQVNNPFFHKTPSGSARQPLQLTNDFIFTLLLESI</sequence>
<evidence type="ECO:0000256" key="4">
    <source>
        <dbReference type="SAM" id="MobiDB-lite"/>
    </source>
</evidence>
<dbReference type="PANTHER" id="PTHR32295">
    <property type="entry name" value="IQ-DOMAIN 5-RELATED"/>
    <property type="match status" value="1"/>
</dbReference>
<comment type="function">
    <text evidence="3">May be involved in cooperative interactions with calmodulins or calmodulin-like proteins. Recruits calmodulin proteins to microtubules, thus being a potential scaffold in cellular signaling and trafficking. May associate with nucleic acids and regulate gene expression at the transcriptional or post-transcriptional level.</text>
</comment>
<dbReference type="Proteomes" id="UP000007305">
    <property type="component" value="Chromosome 7"/>
</dbReference>
<dbReference type="SUPFAM" id="SSF52540">
    <property type="entry name" value="P-loop containing nucleoside triphosphate hydrolases"/>
    <property type="match status" value="1"/>
</dbReference>
<dbReference type="AlphaFoldDB" id="A0A804Q728"/>
<protein>
    <recommendedName>
        <fullName evidence="7">Serine-threonine/tyrosine-protein kinase catalytic domain-containing protein</fullName>
    </recommendedName>
</protein>
<dbReference type="Pfam" id="PF00612">
    <property type="entry name" value="IQ"/>
    <property type="match status" value="2"/>
</dbReference>
<reference evidence="6" key="1">
    <citation type="submission" date="2015-12" db="EMBL/GenBank/DDBJ databases">
        <title>Update maize B73 reference genome by single molecule sequencing technologies.</title>
        <authorList>
            <consortium name="Maize Genome Sequencing Project"/>
            <person name="Ware D."/>
        </authorList>
    </citation>
    <scope>NUCLEOTIDE SEQUENCE [LARGE SCALE GENOMIC DNA]</scope>
    <source>
        <strain evidence="6">cv. B73</strain>
    </source>
</reference>
<feature type="region of interest" description="Disordered" evidence="4">
    <location>
        <begin position="1"/>
        <end position="64"/>
    </location>
</feature>
<dbReference type="CDD" id="cd23767">
    <property type="entry name" value="IQCD"/>
    <property type="match status" value="1"/>
</dbReference>
<accession>A0A804Q728</accession>
<feature type="compositionally biased region" description="Pro residues" evidence="4">
    <location>
        <begin position="34"/>
        <end position="47"/>
    </location>
</feature>
<dbReference type="InParanoid" id="A0A804Q728"/>
<evidence type="ECO:0008006" key="7">
    <source>
        <dbReference type="Google" id="ProtNLM"/>
    </source>
</evidence>
<dbReference type="Gene3D" id="1.20.5.190">
    <property type="match status" value="1"/>
</dbReference>
<dbReference type="GO" id="GO:0005516">
    <property type="term" value="F:calmodulin binding"/>
    <property type="evidence" value="ECO:0007669"/>
    <property type="project" value="UniProtKB-KW"/>
</dbReference>
<evidence type="ECO:0000256" key="3">
    <source>
        <dbReference type="ARBA" id="ARBA00045534"/>
    </source>
</evidence>
<name>A0A804Q728_MAIZE</name>
<dbReference type="InterPro" id="IPR027417">
    <property type="entry name" value="P-loop_NTPase"/>
</dbReference>
<evidence type="ECO:0000313" key="6">
    <source>
        <dbReference type="Proteomes" id="UP000007305"/>
    </source>
</evidence>
<evidence type="ECO:0000313" key="5">
    <source>
        <dbReference type="EnsemblPlants" id="Zm00001eb307920_P001"/>
    </source>
</evidence>
<keyword evidence="1" id="KW-0112">Calmodulin-binding</keyword>